<dbReference type="InterPro" id="IPR001173">
    <property type="entry name" value="Glyco_trans_2-like"/>
</dbReference>
<keyword evidence="6" id="KW-1185">Reference proteome</keyword>
<dbReference type="GO" id="GO:0016757">
    <property type="term" value="F:glycosyltransferase activity"/>
    <property type="evidence" value="ECO:0007669"/>
    <property type="project" value="UniProtKB-KW"/>
</dbReference>
<name>A0A1G7NQ48_9SPHN</name>
<evidence type="ECO:0000313" key="6">
    <source>
        <dbReference type="Proteomes" id="UP000323502"/>
    </source>
</evidence>
<organism evidence="5 6">
    <name type="scientific">Sphingomonas carotinifaciens</name>
    <dbReference type="NCBI Taxonomy" id="1166323"/>
    <lineage>
        <taxon>Bacteria</taxon>
        <taxon>Pseudomonadati</taxon>
        <taxon>Pseudomonadota</taxon>
        <taxon>Alphaproteobacteria</taxon>
        <taxon>Sphingomonadales</taxon>
        <taxon>Sphingomonadaceae</taxon>
        <taxon>Sphingomonas</taxon>
    </lineage>
</organism>
<sequence length="340" mass="37006">MYASPPSMFATPAVSVVLSVHNDAPFLAAAIESILAQSVRDFEFLIVDDGATDGSGAIIDRYAAADSRIRAFHQPNRGLIFSLNRMIAEARAPLIARMDGDDVALPERFAAQMRFLSAHTDHGVLGTGVVGIDVHGAVRRDWSVAYPTDDAAFRAALPGGALICHPSVMMRRDLVLAVGGYRAAYRHSEDYDLWLRLSERTRITSLPERLLHYRGSPDQVSRRHGLEQRYGAAVALAAHRHRADGRPDPTQGLERLPPLGDLDALFGTPGTARGVRATLIEGSLYDGDGLAGPAHRALLDYLRETPRHRRTPGLWRAAGRMIRSGHPLAAGRLALALARR</sequence>
<comment type="similarity">
    <text evidence="1">Belongs to the glycosyltransferase 2 family.</text>
</comment>
<dbReference type="EMBL" id="FNBI01000005">
    <property type="protein sequence ID" value="SDF76093.1"/>
    <property type="molecule type" value="Genomic_DNA"/>
</dbReference>
<proteinExistence type="inferred from homology"/>
<evidence type="ECO:0000256" key="3">
    <source>
        <dbReference type="ARBA" id="ARBA00022679"/>
    </source>
</evidence>
<keyword evidence="3 5" id="KW-0808">Transferase</keyword>
<dbReference type="PANTHER" id="PTHR43685:SF5">
    <property type="entry name" value="GLYCOSYLTRANSFERASE EPSE-RELATED"/>
    <property type="match status" value="1"/>
</dbReference>
<dbReference type="InterPro" id="IPR029044">
    <property type="entry name" value="Nucleotide-diphossugar_trans"/>
</dbReference>
<protein>
    <submittedName>
        <fullName evidence="5">Glycosyl transferase family 2</fullName>
    </submittedName>
</protein>
<dbReference type="RefSeq" id="WP_249042520.1">
    <property type="nucleotide sequence ID" value="NZ_JACIEY010000007.1"/>
</dbReference>
<evidence type="ECO:0000256" key="2">
    <source>
        <dbReference type="ARBA" id="ARBA00022676"/>
    </source>
</evidence>
<accession>A0A1G7NQ48</accession>
<evidence type="ECO:0000256" key="1">
    <source>
        <dbReference type="ARBA" id="ARBA00006739"/>
    </source>
</evidence>
<dbReference type="Proteomes" id="UP000323502">
    <property type="component" value="Unassembled WGS sequence"/>
</dbReference>
<keyword evidence="2" id="KW-0328">Glycosyltransferase</keyword>
<dbReference type="PANTHER" id="PTHR43685">
    <property type="entry name" value="GLYCOSYLTRANSFERASE"/>
    <property type="match status" value="1"/>
</dbReference>
<gene>
    <name evidence="5" type="ORF">SAMN05216557_105249</name>
</gene>
<dbReference type="AlphaFoldDB" id="A0A1G7NQ48"/>
<evidence type="ECO:0000259" key="4">
    <source>
        <dbReference type="Pfam" id="PF00535"/>
    </source>
</evidence>
<dbReference type="Pfam" id="PF00535">
    <property type="entry name" value="Glycos_transf_2"/>
    <property type="match status" value="1"/>
</dbReference>
<reference evidence="5 6" key="1">
    <citation type="submission" date="2016-10" db="EMBL/GenBank/DDBJ databases">
        <authorList>
            <person name="Varghese N."/>
            <person name="Submissions S."/>
        </authorList>
    </citation>
    <scope>NUCLEOTIDE SEQUENCE [LARGE SCALE GENOMIC DNA]</scope>
    <source>
        <strain evidence="5 6">S7-754</strain>
    </source>
</reference>
<dbReference type="Gene3D" id="3.90.550.10">
    <property type="entry name" value="Spore Coat Polysaccharide Biosynthesis Protein SpsA, Chain A"/>
    <property type="match status" value="1"/>
</dbReference>
<evidence type="ECO:0000313" key="5">
    <source>
        <dbReference type="EMBL" id="SDF76093.1"/>
    </source>
</evidence>
<dbReference type="SUPFAM" id="SSF53448">
    <property type="entry name" value="Nucleotide-diphospho-sugar transferases"/>
    <property type="match status" value="1"/>
</dbReference>
<feature type="domain" description="Glycosyltransferase 2-like" evidence="4">
    <location>
        <begin position="15"/>
        <end position="175"/>
    </location>
</feature>
<dbReference type="InterPro" id="IPR050834">
    <property type="entry name" value="Glycosyltransf_2"/>
</dbReference>